<reference evidence="3" key="1">
    <citation type="journal article" date="2015" name="Nat. Genet.">
        <title>The genome and transcriptome of the zoonotic hookworm Ancylostoma ceylanicum identify infection-specific gene families.</title>
        <authorList>
            <person name="Schwarz E.M."/>
            <person name="Hu Y."/>
            <person name="Antoshechkin I."/>
            <person name="Miller M.M."/>
            <person name="Sternberg P.W."/>
            <person name="Aroian R.V."/>
        </authorList>
    </citation>
    <scope>NUCLEOTIDE SEQUENCE</scope>
    <source>
        <strain evidence="3">HY135</strain>
    </source>
</reference>
<dbReference type="SUPFAM" id="SSF56436">
    <property type="entry name" value="C-type lectin-like"/>
    <property type="match status" value="1"/>
</dbReference>
<gene>
    <name evidence="2" type="primary">Acey_s0019.g3751</name>
    <name evidence="2" type="ORF">Y032_0019g3751</name>
</gene>
<name>A0A016V238_9BILA</name>
<dbReference type="InterPro" id="IPR016187">
    <property type="entry name" value="CTDL_fold"/>
</dbReference>
<evidence type="ECO:0000313" key="3">
    <source>
        <dbReference type="Proteomes" id="UP000024635"/>
    </source>
</evidence>
<keyword evidence="3" id="KW-1185">Reference proteome</keyword>
<sequence length="128" mass="14113">MSLRESGKRDAANIVGEVAAAPPGRATNLKKAGKREESETNAPKAMSADAALARYWQTKMWTEKKVVSKFYSMEDISNFGLLGFAAEFAWCENSKKLKKMYTSGKWNDVACSKGHAFICQTNCEECTG</sequence>
<evidence type="ECO:0000313" key="2">
    <source>
        <dbReference type="EMBL" id="EYC21321.1"/>
    </source>
</evidence>
<evidence type="ECO:0008006" key="4">
    <source>
        <dbReference type="Google" id="ProtNLM"/>
    </source>
</evidence>
<accession>A0A016V238</accession>
<evidence type="ECO:0000256" key="1">
    <source>
        <dbReference type="SAM" id="MobiDB-lite"/>
    </source>
</evidence>
<feature type="compositionally biased region" description="Basic and acidic residues" evidence="1">
    <location>
        <begin position="1"/>
        <end position="11"/>
    </location>
</feature>
<proteinExistence type="predicted"/>
<dbReference type="AlphaFoldDB" id="A0A016V238"/>
<dbReference type="OrthoDB" id="8197165at2759"/>
<feature type="region of interest" description="Disordered" evidence="1">
    <location>
        <begin position="1"/>
        <end position="44"/>
    </location>
</feature>
<dbReference type="Proteomes" id="UP000024635">
    <property type="component" value="Unassembled WGS sequence"/>
</dbReference>
<organism evidence="2 3">
    <name type="scientific">Ancylostoma ceylanicum</name>
    <dbReference type="NCBI Taxonomy" id="53326"/>
    <lineage>
        <taxon>Eukaryota</taxon>
        <taxon>Metazoa</taxon>
        <taxon>Ecdysozoa</taxon>
        <taxon>Nematoda</taxon>
        <taxon>Chromadorea</taxon>
        <taxon>Rhabditida</taxon>
        <taxon>Rhabditina</taxon>
        <taxon>Rhabditomorpha</taxon>
        <taxon>Strongyloidea</taxon>
        <taxon>Ancylostomatidae</taxon>
        <taxon>Ancylostomatinae</taxon>
        <taxon>Ancylostoma</taxon>
    </lineage>
</organism>
<dbReference type="EMBL" id="JARK01001355">
    <property type="protein sequence ID" value="EYC21321.1"/>
    <property type="molecule type" value="Genomic_DNA"/>
</dbReference>
<comment type="caution">
    <text evidence="2">The sequence shown here is derived from an EMBL/GenBank/DDBJ whole genome shotgun (WGS) entry which is preliminary data.</text>
</comment>
<protein>
    <recommendedName>
        <fullName evidence="4">C-type lectin domain-containing protein</fullName>
    </recommendedName>
</protein>